<evidence type="ECO:0008006" key="4">
    <source>
        <dbReference type="Google" id="ProtNLM"/>
    </source>
</evidence>
<dbReference type="RefSeq" id="WP_150062634.1">
    <property type="nucleotide sequence ID" value="NZ_JACHII010000008.1"/>
</dbReference>
<dbReference type="EMBL" id="VWPJ01000010">
    <property type="protein sequence ID" value="KAA5605254.1"/>
    <property type="molecule type" value="Genomic_DNA"/>
</dbReference>
<accession>A0A5M6IAF8</accession>
<reference evidence="2 3" key="1">
    <citation type="submission" date="2019-09" db="EMBL/GenBank/DDBJ databases">
        <title>Genome sequence of Roseospira marina, one of the more divergent members of the non-sulfur purple photosynthetic bacterial family, the Rhodospirillaceae.</title>
        <authorList>
            <person name="Meyer T."/>
            <person name="Kyndt J."/>
        </authorList>
    </citation>
    <scope>NUCLEOTIDE SEQUENCE [LARGE SCALE GENOMIC DNA]</scope>
    <source>
        <strain evidence="2 3">DSM 15113</strain>
    </source>
</reference>
<organism evidence="2 3">
    <name type="scientific">Roseospira marina</name>
    <dbReference type="NCBI Taxonomy" id="140057"/>
    <lineage>
        <taxon>Bacteria</taxon>
        <taxon>Pseudomonadati</taxon>
        <taxon>Pseudomonadota</taxon>
        <taxon>Alphaproteobacteria</taxon>
        <taxon>Rhodospirillales</taxon>
        <taxon>Rhodospirillaceae</taxon>
        <taxon>Roseospira</taxon>
    </lineage>
</organism>
<gene>
    <name evidence="2" type="ORF">F1188_11835</name>
</gene>
<keyword evidence="1" id="KW-0812">Transmembrane</keyword>
<evidence type="ECO:0000313" key="2">
    <source>
        <dbReference type="EMBL" id="KAA5605254.1"/>
    </source>
</evidence>
<dbReference type="OrthoDB" id="7373260at2"/>
<dbReference type="Proteomes" id="UP000324065">
    <property type="component" value="Unassembled WGS sequence"/>
</dbReference>
<protein>
    <recommendedName>
        <fullName evidence="4">VPLPA-CTERM sorting domain-containing protein</fullName>
    </recommendedName>
</protein>
<name>A0A5M6IAF8_9PROT</name>
<keyword evidence="3" id="KW-1185">Reference proteome</keyword>
<proteinExistence type="predicted"/>
<feature type="transmembrane region" description="Helical" evidence="1">
    <location>
        <begin position="145"/>
        <end position="167"/>
    </location>
</feature>
<sequence length="181" mass="19068">MATDTNHGSSLAFSSGGVSGTITAELTGIGSGMASPAIIEEVGDGLGIRSSWIDPDDDIDSEGFEETMVFTFDRVVQLDFITFGDVDSDDDWTISVNGTTVNSQSDPFYFSNYFSNIWADTFTVSAFRDGLLGLNADDSFTIQSFGASVVPLPAAAWFLLTAVGGLFGGRWLRGSRGAAAA</sequence>
<dbReference type="AlphaFoldDB" id="A0A5M6IAF8"/>
<comment type="caution">
    <text evidence="2">The sequence shown here is derived from an EMBL/GenBank/DDBJ whole genome shotgun (WGS) entry which is preliminary data.</text>
</comment>
<evidence type="ECO:0000313" key="3">
    <source>
        <dbReference type="Proteomes" id="UP000324065"/>
    </source>
</evidence>
<evidence type="ECO:0000256" key="1">
    <source>
        <dbReference type="SAM" id="Phobius"/>
    </source>
</evidence>
<keyword evidence="1" id="KW-0472">Membrane</keyword>
<keyword evidence="1" id="KW-1133">Transmembrane helix</keyword>